<comment type="similarity">
    <text evidence="1">Belongs to the short-chain fatty acyl-CoA assimilation regulator (ScfR) family.</text>
</comment>
<dbReference type="Pfam" id="PF06114">
    <property type="entry name" value="Peptidase_M78"/>
    <property type="match status" value="1"/>
</dbReference>
<dbReference type="SMART" id="SM00530">
    <property type="entry name" value="HTH_XRE"/>
    <property type="match status" value="1"/>
</dbReference>
<dbReference type="Gene3D" id="1.10.10.2910">
    <property type="match status" value="1"/>
</dbReference>
<protein>
    <submittedName>
        <fullName evidence="3">Transcriptional regulator</fullName>
    </submittedName>
</protein>
<dbReference type="Gene3D" id="1.10.260.40">
    <property type="entry name" value="lambda repressor-like DNA-binding domains"/>
    <property type="match status" value="1"/>
</dbReference>
<evidence type="ECO:0000313" key="4">
    <source>
        <dbReference type="Proteomes" id="UP000655287"/>
    </source>
</evidence>
<organism evidence="3 4">
    <name type="scientific">Sphaerisporangium rufum</name>
    <dbReference type="NCBI Taxonomy" id="1381558"/>
    <lineage>
        <taxon>Bacteria</taxon>
        <taxon>Bacillati</taxon>
        <taxon>Actinomycetota</taxon>
        <taxon>Actinomycetes</taxon>
        <taxon>Streptosporangiales</taxon>
        <taxon>Streptosporangiaceae</taxon>
        <taxon>Sphaerisporangium</taxon>
    </lineage>
</organism>
<dbReference type="PANTHER" id="PTHR43236">
    <property type="entry name" value="ANTITOXIN HIGA1"/>
    <property type="match status" value="1"/>
</dbReference>
<proteinExistence type="inferred from homology"/>
<dbReference type="InterPro" id="IPR010982">
    <property type="entry name" value="Lambda_DNA-bd_dom_sf"/>
</dbReference>
<dbReference type="InterPro" id="IPR001387">
    <property type="entry name" value="Cro/C1-type_HTH"/>
</dbReference>
<name>A0A919QXU1_9ACTN</name>
<dbReference type="EMBL" id="BOOU01000013">
    <property type="protein sequence ID" value="GII76069.1"/>
    <property type="molecule type" value="Genomic_DNA"/>
</dbReference>
<dbReference type="InterPro" id="IPR010359">
    <property type="entry name" value="IrrE_HExxH"/>
</dbReference>
<dbReference type="GO" id="GO:0003677">
    <property type="term" value="F:DNA binding"/>
    <property type="evidence" value="ECO:0007669"/>
    <property type="project" value="InterPro"/>
</dbReference>
<dbReference type="PROSITE" id="PS50943">
    <property type="entry name" value="HTH_CROC1"/>
    <property type="match status" value="1"/>
</dbReference>
<keyword evidence="4" id="KW-1185">Reference proteome</keyword>
<dbReference type="CDD" id="cd00093">
    <property type="entry name" value="HTH_XRE"/>
    <property type="match status" value="1"/>
</dbReference>
<reference evidence="3" key="1">
    <citation type="submission" date="2021-01" db="EMBL/GenBank/DDBJ databases">
        <title>Whole genome shotgun sequence of Sphaerisporangium rufum NBRC 109079.</title>
        <authorList>
            <person name="Komaki H."/>
            <person name="Tamura T."/>
        </authorList>
    </citation>
    <scope>NUCLEOTIDE SEQUENCE</scope>
    <source>
        <strain evidence="3">NBRC 109079</strain>
    </source>
</reference>
<dbReference type="Pfam" id="PF01381">
    <property type="entry name" value="HTH_3"/>
    <property type="match status" value="1"/>
</dbReference>
<dbReference type="PANTHER" id="PTHR43236:SF1">
    <property type="entry name" value="BLL7220 PROTEIN"/>
    <property type="match status" value="1"/>
</dbReference>
<evidence type="ECO:0000313" key="3">
    <source>
        <dbReference type="EMBL" id="GII76069.1"/>
    </source>
</evidence>
<dbReference type="AlphaFoldDB" id="A0A919QXU1"/>
<comment type="caution">
    <text evidence="3">The sequence shown here is derived from an EMBL/GenBank/DDBJ whole genome shotgun (WGS) entry which is preliminary data.</text>
</comment>
<gene>
    <name evidence="3" type="ORF">Sru01_10510</name>
</gene>
<sequence>MDHSRQRFVAIDMVLFYNRTMTIAEGELGARIASARQRAGMTQAELSAAIALDRSSLAKIENGGRRVSAMELARISQVLDERIEWFFQLAPPAIISHRNLVEPGAASPAIDQLAEKVARHVEFVTKRAKWEWPSVSALTRPGTVAQAEDAAETARTMLGADPGAPVSALVDRMATLGLLAFSFDLGTDAADAASLLLREGGIAIVNGARQVGRRRLALAHELGHFLFADEYTVDWRIAERDGAEGWESRLDRFARALLLPAAGLRAEYRRLVGEGADLRTMAVKLGSLYQVDMATLARRMVETDLIASSDARAVRSVRTGRADIIELNLVVKHELEPPCLPKPYVRSVLALYRGSEISAVRAMDLLFDTWREDELPEVPQLPENAIWEFVS</sequence>
<feature type="domain" description="HTH cro/C1-type" evidence="2">
    <location>
        <begin position="32"/>
        <end position="86"/>
    </location>
</feature>
<evidence type="ECO:0000256" key="1">
    <source>
        <dbReference type="ARBA" id="ARBA00007227"/>
    </source>
</evidence>
<dbReference type="SUPFAM" id="SSF47413">
    <property type="entry name" value="lambda repressor-like DNA-binding domains"/>
    <property type="match status" value="1"/>
</dbReference>
<dbReference type="Proteomes" id="UP000655287">
    <property type="component" value="Unassembled WGS sequence"/>
</dbReference>
<evidence type="ECO:0000259" key="2">
    <source>
        <dbReference type="PROSITE" id="PS50943"/>
    </source>
</evidence>
<accession>A0A919QXU1</accession>
<dbReference type="InterPro" id="IPR052345">
    <property type="entry name" value="Rad_response_metalloprotease"/>
</dbReference>